<accession>A0A5M9M2Y3</accession>
<evidence type="ECO:0000256" key="1">
    <source>
        <dbReference type="SAM" id="SignalP"/>
    </source>
</evidence>
<dbReference type="EMBL" id="QUQM01000010">
    <property type="protein sequence ID" value="KAA8641402.1"/>
    <property type="molecule type" value="Genomic_DNA"/>
</dbReference>
<dbReference type="GeneID" id="54324569"/>
<evidence type="ECO:0000313" key="3">
    <source>
        <dbReference type="Proteomes" id="UP000324241"/>
    </source>
</evidence>
<name>A0A5M9M2Y3_9EURO</name>
<feature type="signal peptide" evidence="1">
    <location>
        <begin position="1"/>
        <end position="24"/>
    </location>
</feature>
<sequence length="269" mass="28717">MKIPHYYFLGTVLTLLSTTPATAAAATCSSSAQACSITSATIAAGASLEVSGVKTFCACGPTQYDISTAVQGKSTYIACVLKGPLLSMMSTIAPTTTEPRPETSSLTQLLCATKAPSAKGVNFWGSIFKLSDASAAVDAACDLKEPFRLGRQTGRSQNYYYDQKIVSRDTKKGVNLILAATARDGCDISLDSKTCREIYNTILSGHPSCPNKDNWSMGGIGVSECGNFMLTAGTSYDKRDPFADMHPSRDWNTDHYCDAKLSVKCELDM</sequence>
<gene>
    <name evidence="2" type="ORF">ATNIH1004_001867</name>
</gene>
<feature type="chain" id="PRO_5024343604" description="Cyanovirin-N domain-containing protein" evidence="1">
    <location>
        <begin position="25"/>
        <end position="269"/>
    </location>
</feature>
<reference evidence="2 3" key="1">
    <citation type="submission" date="2019-08" db="EMBL/GenBank/DDBJ databases">
        <title>The genome sequence of a newly discovered highly antifungal drug resistant Aspergillus species, Aspergillus tanneri NIH 1004.</title>
        <authorList>
            <person name="Mounaud S."/>
            <person name="Singh I."/>
            <person name="Joardar V."/>
            <person name="Pakala S."/>
            <person name="Pakala S."/>
            <person name="Venepally P."/>
            <person name="Chung J.K."/>
            <person name="Losada L."/>
            <person name="Nierman W.C."/>
        </authorList>
    </citation>
    <scope>NUCLEOTIDE SEQUENCE [LARGE SCALE GENOMIC DNA]</scope>
    <source>
        <strain evidence="2 3">NIH1004</strain>
    </source>
</reference>
<dbReference type="PROSITE" id="PS51257">
    <property type="entry name" value="PROKAR_LIPOPROTEIN"/>
    <property type="match status" value="1"/>
</dbReference>
<dbReference type="Proteomes" id="UP000324241">
    <property type="component" value="Unassembled WGS sequence"/>
</dbReference>
<proteinExistence type="predicted"/>
<organism evidence="2 3">
    <name type="scientific">Aspergillus tanneri</name>
    <dbReference type="NCBI Taxonomy" id="1220188"/>
    <lineage>
        <taxon>Eukaryota</taxon>
        <taxon>Fungi</taxon>
        <taxon>Dikarya</taxon>
        <taxon>Ascomycota</taxon>
        <taxon>Pezizomycotina</taxon>
        <taxon>Eurotiomycetes</taxon>
        <taxon>Eurotiomycetidae</taxon>
        <taxon>Eurotiales</taxon>
        <taxon>Aspergillaceae</taxon>
        <taxon>Aspergillus</taxon>
        <taxon>Aspergillus subgen. Circumdati</taxon>
    </lineage>
</organism>
<dbReference type="RefSeq" id="XP_033420764.1">
    <property type="nucleotide sequence ID" value="XM_033566562.1"/>
</dbReference>
<keyword evidence="1" id="KW-0732">Signal</keyword>
<dbReference type="OrthoDB" id="10588157at2759"/>
<evidence type="ECO:0008006" key="4">
    <source>
        <dbReference type="Google" id="ProtNLM"/>
    </source>
</evidence>
<comment type="caution">
    <text evidence="2">The sequence shown here is derived from an EMBL/GenBank/DDBJ whole genome shotgun (WGS) entry which is preliminary data.</text>
</comment>
<evidence type="ECO:0000313" key="2">
    <source>
        <dbReference type="EMBL" id="KAA8641402.1"/>
    </source>
</evidence>
<dbReference type="AlphaFoldDB" id="A0A5M9M2Y3"/>
<protein>
    <recommendedName>
        <fullName evidence="4">Cyanovirin-N domain-containing protein</fullName>
    </recommendedName>
</protein>